<organism evidence="7 8">
    <name type="scientific">Haematococcus lacustris</name>
    <name type="common">Green alga</name>
    <name type="synonym">Haematococcus pluvialis</name>
    <dbReference type="NCBI Taxonomy" id="44745"/>
    <lineage>
        <taxon>Eukaryota</taxon>
        <taxon>Viridiplantae</taxon>
        <taxon>Chlorophyta</taxon>
        <taxon>core chlorophytes</taxon>
        <taxon>Chlorophyceae</taxon>
        <taxon>CS clade</taxon>
        <taxon>Chlamydomonadales</taxon>
        <taxon>Haematococcaceae</taxon>
        <taxon>Haematococcus</taxon>
    </lineage>
</organism>
<evidence type="ECO:0000256" key="3">
    <source>
        <dbReference type="ARBA" id="ARBA00022490"/>
    </source>
</evidence>
<dbReference type="Gene3D" id="1.20.120.1900">
    <property type="entry name" value="Gamma-tubulin complex, C-terminal domain"/>
    <property type="match status" value="1"/>
</dbReference>
<comment type="caution">
    <text evidence="7">The sequence shown here is derived from an EMBL/GenBank/DDBJ whole genome shotgun (WGS) entry which is preliminary data.</text>
</comment>
<dbReference type="GO" id="GO:0000278">
    <property type="term" value="P:mitotic cell cycle"/>
    <property type="evidence" value="ECO:0007669"/>
    <property type="project" value="TreeGrafter"/>
</dbReference>
<dbReference type="GO" id="GO:0000930">
    <property type="term" value="C:gamma-tubulin complex"/>
    <property type="evidence" value="ECO:0007669"/>
    <property type="project" value="TreeGrafter"/>
</dbReference>
<comment type="subcellular location">
    <subcellularLocation>
        <location evidence="1">Cytoplasm</location>
        <location evidence="1">Cytoskeleton</location>
    </subcellularLocation>
</comment>
<keyword evidence="8" id="KW-1185">Reference proteome</keyword>
<dbReference type="GO" id="GO:0007020">
    <property type="term" value="P:microtubule nucleation"/>
    <property type="evidence" value="ECO:0007669"/>
    <property type="project" value="InterPro"/>
</dbReference>
<keyword evidence="5" id="KW-0206">Cytoskeleton</keyword>
<name>A0A699Z543_HAELA</name>
<dbReference type="GO" id="GO:0005874">
    <property type="term" value="C:microtubule"/>
    <property type="evidence" value="ECO:0007669"/>
    <property type="project" value="UniProtKB-KW"/>
</dbReference>
<dbReference type="GO" id="GO:0000922">
    <property type="term" value="C:spindle pole"/>
    <property type="evidence" value="ECO:0007669"/>
    <property type="project" value="InterPro"/>
</dbReference>
<dbReference type="AlphaFoldDB" id="A0A699Z543"/>
<dbReference type="EMBL" id="BLLF01001112">
    <property type="protein sequence ID" value="GFH17211.1"/>
    <property type="molecule type" value="Genomic_DNA"/>
</dbReference>
<dbReference type="PANTHER" id="PTHR19302:SF14">
    <property type="entry name" value="GAMMA-TUBULIN COMPLEX COMPONENT 3"/>
    <property type="match status" value="1"/>
</dbReference>
<evidence type="ECO:0000256" key="2">
    <source>
        <dbReference type="ARBA" id="ARBA00010337"/>
    </source>
</evidence>
<protein>
    <submittedName>
        <fullName evidence="7">Gamma-tubulin complex component</fullName>
    </submittedName>
</protein>
<dbReference type="InterPro" id="IPR042241">
    <property type="entry name" value="GCP_C_sf"/>
</dbReference>
<dbReference type="Proteomes" id="UP000485058">
    <property type="component" value="Unassembled WGS sequence"/>
</dbReference>
<proteinExistence type="inferred from homology"/>
<comment type="similarity">
    <text evidence="2">Belongs to the TUBGCP family.</text>
</comment>
<dbReference type="GO" id="GO:0051225">
    <property type="term" value="P:spindle assembly"/>
    <property type="evidence" value="ECO:0007669"/>
    <property type="project" value="TreeGrafter"/>
</dbReference>
<dbReference type="PANTHER" id="PTHR19302">
    <property type="entry name" value="GAMMA TUBULIN COMPLEX PROTEIN"/>
    <property type="match status" value="1"/>
</dbReference>
<evidence type="ECO:0000313" key="7">
    <source>
        <dbReference type="EMBL" id="GFH17211.1"/>
    </source>
</evidence>
<evidence type="ECO:0000256" key="1">
    <source>
        <dbReference type="ARBA" id="ARBA00004245"/>
    </source>
</evidence>
<feature type="non-terminal residue" evidence="7">
    <location>
        <position position="1"/>
    </location>
</feature>
<dbReference type="GO" id="GO:0043015">
    <property type="term" value="F:gamma-tubulin binding"/>
    <property type="evidence" value="ECO:0007669"/>
    <property type="project" value="InterPro"/>
</dbReference>
<evidence type="ECO:0000256" key="4">
    <source>
        <dbReference type="ARBA" id="ARBA00022701"/>
    </source>
</evidence>
<feature type="non-terminal residue" evidence="7">
    <location>
        <position position="57"/>
    </location>
</feature>
<dbReference type="InterPro" id="IPR007259">
    <property type="entry name" value="GCP"/>
</dbReference>
<dbReference type="Pfam" id="PF04130">
    <property type="entry name" value="GCP_C_terminal"/>
    <property type="match status" value="1"/>
</dbReference>
<evidence type="ECO:0000259" key="6">
    <source>
        <dbReference type="Pfam" id="PF04130"/>
    </source>
</evidence>
<evidence type="ECO:0000256" key="5">
    <source>
        <dbReference type="ARBA" id="ARBA00023212"/>
    </source>
</evidence>
<sequence length="57" mass="6538">GESGWDVFSLTYDIRGPLATVFTPQAMTKYLRVFHLLWRLKRVETSLSGSWTSLKCS</sequence>
<feature type="domain" description="Gamma tubulin complex component C-terminal" evidence="6">
    <location>
        <begin position="3"/>
        <end position="51"/>
    </location>
</feature>
<dbReference type="InterPro" id="IPR040457">
    <property type="entry name" value="GCP_C"/>
</dbReference>
<dbReference type="GO" id="GO:0051011">
    <property type="term" value="F:microtubule minus-end binding"/>
    <property type="evidence" value="ECO:0007669"/>
    <property type="project" value="TreeGrafter"/>
</dbReference>
<keyword evidence="3" id="KW-0963">Cytoplasm</keyword>
<accession>A0A699Z543</accession>
<gene>
    <name evidence="7" type="ORF">HaLaN_13792</name>
</gene>
<dbReference type="GO" id="GO:0031122">
    <property type="term" value="P:cytoplasmic microtubule organization"/>
    <property type="evidence" value="ECO:0007669"/>
    <property type="project" value="TreeGrafter"/>
</dbReference>
<dbReference type="GO" id="GO:0051321">
    <property type="term" value="P:meiotic cell cycle"/>
    <property type="evidence" value="ECO:0007669"/>
    <property type="project" value="TreeGrafter"/>
</dbReference>
<keyword evidence="4" id="KW-0493">Microtubule</keyword>
<evidence type="ECO:0000313" key="8">
    <source>
        <dbReference type="Proteomes" id="UP000485058"/>
    </source>
</evidence>
<reference evidence="7 8" key="1">
    <citation type="submission" date="2020-02" db="EMBL/GenBank/DDBJ databases">
        <title>Draft genome sequence of Haematococcus lacustris strain NIES-144.</title>
        <authorList>
            <person name="Morimoto D."/>
            <person name="Nakagawa S."/>
            <person name="Yoshida T."/>
            <person name="Sawayama S."/>
        </authorList>
    </citation>
    <scope>NUCLEOTIDE SEQUENCE [LARGE SCALE GENOMIC DNA]</scope>
    <source>
        <strain evidence="7 8">NIES-144</strain>
    </source>
</reference>